<reference evidence="1 2" key="1">
    <citation type="journal article" date="2016" name="Front. Microbiol.">
        <title>Comprehensive Phylogenetic Analysis of Bovine Non-aureus Staphylococci Species Based on Whole-Genome Sequencing.</title>
        <authorList>
            <person name="Naushad S."/>
            <person name="Barkema H.W."/>
            <person name="Luby C."/>
            <person name="Condas L.A."/>
            <person name="Nobrega D.B."/>
            <person name="Carson D.A."/>
            <person name="De Buck J."/>
        </authorList>
    </citation>
    <scope>NUCLEOTIDE SEQUENCE [LARGE SCALE GENOMIC DNA]</scope>
    <source>
        <strain evidence="1 2">SNUC 102</strain>
    </source>
</reference>
<dbReference type="Proteomes" id="UP000285567">
    <property type="component" value="Unassembled WGS sequence"/>
</dbReference>
<gene>
    <name evidence="1" type="ORF">BU097_08290</name>
</gene>
<name>A0A418IN22_STAXY</name>
<accession>A0A418IN22</accession>
<evidence type="ECO:0000313" key="1">
    <source>
        <dbReference type="EMBL" id="RIN10484.1"/>
    </source>
</evidence>
<dbReference type="RefSeq" id="WP_069792601.1">
    <property type="nucleotide sequence ID" value="NZ_QXUL01000038.1"/>
</dbReference>
<proteinExistence type="predicted"/>
<dbReference type="AlphaFoldDB" id="A0A418IN22"/>
<sequence>MTNNKSYFLASNSGRGNYSFFDKEIINLDYVYLLKGAPGNGKSELIQNIASTLNDCHINIELIYSSFNINTLDGVVNLDKNVGIFDSSFPHSFDNILPKITGEIIDLSKILDNSIIKEKSENISSIQTQKENYLEKYSNSIIQARKLHDDLEKYFSNSINIEKAQQLNNRVLKEIFNNIEFLSKESIVKDRFFDSITEKGNFDFIDNLTSSLQNRYFIKGRPGSGKSTLLKQIVEFAVQRGFNVELYHCDFDPESLDLIIIPELSVCAFDSTDPHNYMPQKSGDKIVDTYQSIIDTNADEKYKKEIKEGTKKWELSASKASNYLKEAKVQHNKIVSIYYEAIKKNEFHQIKQKLIDKML</sequence>
<dbReference type="InterPro" id="IPR027417">
    <property type="entry name" value="P-loop_NTPase"/>
</dbReference>
<comment type="caution">
    <text evidence="1">The sequence shown here is derived from an EMBL/GenBank/DDBJ whole genome shotgun (WGS) entry which is preliminary data.</text>
</comment>
<dbReference type="Gene3D" id="3.40.50.300">
    <property type="entry name" value="P-loop containing nucleotide triphosphate hydrolases"/>
    <property type="match status" value="1"/>
</dbReference>
<dbReference type="SUPFAM" id="SSF52540">
    <property type="entry name" value="P-loop containing nucleoside triphosphate hydrolases"/>
    <property type="match status" value="2"/>
</dbReference>
<dbReference type="OrthoDB" id="9781752at2"/>
<keyword evidence="2" id="KW-1185">Reference proteome</keyword>
<protein>
    <recommendedName>
        <fullName evidence="3">ATPase</fullName>
    </recommendedName>
</protein>
<evidence type="ECO:0008006" key="3">
    <source>
        <dbReference type="Google" id="ProtNLM"/>
    </source>
</evidence>
<evidence type="ECO:0000313" key="2">
    <source>
        <dbReference type="Proteomes" id="UP000285567"/>
    </source>
</evidence>
<dbReference type="EMBL" id="QXUL01000038">
    <property type="protein sequence ID" value="RIN10484.1"/>
    <property type="molecule type" value="Genomic_DNA"/>
</dbReference>
<organism evidence="1 2">
    <name type="scientific">Staphylococcus xylosus</name>
    <dbReference type="NCBI Taxonomy" id="1288"/>
    <lineage>
        <taxon>Bacteria</taxon>
        <taxon>Bacillati</taxon>
        <taxon>Bacillota</taxon>
        <taxon>Bacilli</taxon>
        <taxon>Bacillales</taxon>
        <taxon>Staphylococcaceae</taxon>
        <taxon>Staphylococcus</taxon>
    </lineage>
</organism>